<dbReference type="PANTHER" id="PTHR33445">
    <property type="entry name" value="ATP SYNTHASE SUBUNIT B', CHLOROPLASTIC"/>
    <property type="match status" value="1"/>
</dbReference>
<dbReference type="GO" id="GO:0046933">
    <property type="term" value="F:proton-transporting ATP synthase activity, rotational mechanism"/>
    <property type="evidence" value="ECO:0007669"/>
    <property type="project" value="UniProtKB-UniRule"/>
</dbReference>
<evidence type="ECO:0000256" key="1">
    <source>
        <dbReference type="ARBA" id="ARBA00005513"/>
    </source>
</evidence>
<evidence type="ECO:0000313" key="18">
    <source>
        <dbReference type="Proteomes" id="UP000027432"/>
    </source>
</evidence>
<dbReference type="CDD" id="cd06503">
    <property type="entry name" value="ATP-synt_Fo_b"/>
    <property type="match status" value="1"/>
</dbReference>
<dbReference type="OrthoDB" id="8479836at2"/>
<dbReference type="GO" id="GO:0005886">
    <property type="term" value="C:plasma membrane"/>
    <property type="evidence" value="ECO:0007669"/>
    <property type="project" value="UniProtKB-SubCell"/>
</dbReference>
<dbReference type="GO" id="GO:0046961">
    <property type="term" value="F:proton-transporting ATPase activity, rotational mechanism"/>
    <property type="evidence" value="ECO:0007669"/>
    <property type="project" value="TreeGrafter"/>
</dbReference>
<comment type="subcellular location">
    <subcellularLocation>
        <location evidence="13">Cell membrane</location>
        <topology evidence="13">Single-pass membrane protein</topology>
    </subcellularLocation>
    <subcellularLocation>
        <location evidence="12">Endomembrane system</location>
        <topology evidence="12">Single-pass membrane protein</topology>
    </subcellularLocation>
</comment>
<accession>A0A074J4D7</accession>
<feature type="chain" id="PRO_5001694472" description="ATP synthase subunit b" evidence="16">
    <location>
        <begin position="20"/>
        <end position="186"/>
    </location>
</feature>
<comment type="function">
    <text evidence="10 13">F(1)F(0) ATP synthase produces ATP from ADP in the presence of a proton or sodium gradient. F-type ATPases consist of two structural domains, F(1) containing the extramembraneous catalytic core and F(0) containing the membrane proton channel, linked together by a central stalk and a peripheral stalk. During catalysis, ATP synthesis in the catalytic domain of F(1) is coupled via a rotary mechanism of the central stalk subunits to proton translocation.</text>
</comment>
<keyword evidence="8 13" id="KW-0472">Membrane</keyword>
<dbReference type="EMBL" id="AUND01000042">
    <property type="protein sequence ID" value="KEO50488.1"/>
    <property type="molecule type" value="Genomic_DNA"/>
</dbReference>
<dbReference type="STRING" id="1353537.TP2_14570"/>
<keyword evidence="6 13" id="KW-1133">Transmembrane helix</keyword>
<dbReference type="RefSeq" id="WP_038080298.1">
    <property type="nucleotide sequence ID" value="NZ_AUND01000042.1"/>
</dbReference>
<evidence type="ECO:0000256" key="6">
    <source>
        <dbReference type="ARBA" id="ARBA00022989"/>
    </source>
</evidence>
<feature type="signal peptide" evidence="16">
    <location>
        <begin position="1"/>
        <end position="19"/>
    </location>
</feature>
<dbReference type="GO" id="GO:0012505">
    <property type="term" value="C:endomembrane system"/>
    <property type="evidence" value="ECO:0007669"/>
    <property type="project" value="UniProtKB-SubCell"/>
</dbReference>
<evidence type="ECO:0000256" key="3">
    <source>
        <dbReference type="ARBA" id="ARBA00022547"/>
    </source>
</evidence>
<evidence type="ECO:0000256" key="15">
    <source>
        <dbReference type="SAM" id="Coils"/>
    </source>
</evidence>
<gene>
    <name evidence="13" type="primary">atpF</name>
    <name evidence="17" type="ORF">TP2_14570</name>
</gene>
<keyword evidence="3 13" id="KW-0138">CF(0)</keyword>
<keyword evidence="5 13" id="KW-0375">Hydrogen ion transport</keyword>
<comment type="subunit">
    <text evidence="13">F-type ATPases have 2 components, F(1) - the catalytic core - and F(0) - the membrane proton channel. F(1) has five subunits: alpha(3), beta(3), gamma(1), delta(1), epsilon(1). F(0) has three main subunits: a(1), b(2) and c(10-14). The alpha and beta chains form an alternating ring which encloses part of the gamma chain. F(1) is attached to F(0) by a central stalk formed by the gamma and epsilon chains, while a peripheral stalk is formed by the delta and b chains.</text>
</comment>
<evidence type="ECO:0000313" key="17">
    <source>
        <dbReference type="EMBL" id="KEO50488.1"/>
    </source>
</evidence>
<dbReference type="NCBIfam" id="NF009989">
    <property type="entry name" value="PRK13455.1"/>
    <property type="match status" value="1"/>
</dbReference>
<feature type="coiled-coil region" evidence="15">
    <location>
        <begin position="62"/>
        <end position="140"/>
    </location>
</feature>
<evidence type="ECO:0000256" key="12">
    <source>
        <dbReference type="ARBA" id="ARBA00037847"/>
    </source>
</evidence>
<keyword evidence="13" id="KW-1003">Cell membrane</keyword>
<evidence type="ECO:0000256" key="4">
    <source>
        <dbReference type="ARBA" id="ARBA00022692"/>
    </source>
</evidence>
<proteinExistence type="inferred from homology"/>
<dbReference type="AlphaFoldDB" id="A0A074J4D7"/>
<reference evidence="17 18" key="1">
    <citation type="submission" date="2013-07" db="EMBL/GenBank/DDBJ databases">
        <title>Thioclava pacifica DSM 10166 Genome Sequencing.</title>
        <authorList>
            <person name="Lai Q."/>
            <person name="Shao Z."/>
        </authorList>
    </citation>
    <scope>NUCLEOTIDE SEQUENCE [LARGE SCALE GENOMIC DNA]</scope>
    <source>
        <strain evidence="17 18">DSM 10166</strain>
    </source>
</reference>
<dbReference type="InterPro" id="IPR002146">
    <property type="entry name" value="ATP_synth_b/b'su_bac/chlpt"/>
</dbReference>
<keyword evidence="2 13" id="KW-0813">Transport</keyword>
<evidence type="ECO:0000256" key="8">
    <source>
        <dbReference type="ARBA" id="ARBA00023136"/>
    </source>
</evidence>
<comment type="caution">
    <text evidence="17">The sequence shown here is derived from an EMBL/GenBank/DDBJ whole genome shotgun (WGS) entry which is preliminary data.</text>
</comment>
<dbReference type="GO" id="GO:0045259">
    <property type="term" value="C:proton-transporting ATP synthase complex"/>
    <property type="evidence" value="ECO:0007669"/>
    <property type="project" value="UniProtKB-KW"/>
</dbReference>
<keyword evidence="9 13" id="KW-0066">ATP synthesis</keyword>
<protein>
    <recommendedName>
        <fullName evidence="13">ATP synthase subunit b</fullName>
    </recommendedName>
    <alternativeName>
        <fullName evidence="13">ATP synthase F(0) sector subunit b</fullName>
    </alternativeName>
    <alternativeName>
        <fullName evidence="13">ATPase subunit I</fullName>
    </alternativeName>
    <alternativeName>
        <fullName evidence="13">F-type ATPase subunit b</fullName>
        <shortName evidence="13">F-ATPase subunit b</shortName>
    </alternativeName>
</protein>
<dbReference type="Proteomes" id="UP000027432">
    <property type="component" value="Unassembled WGS sequence"/>
</dbReference>
<comment type="function">
    <text evidence="11">Component of the F(0) channel, it forms part of the peripheral stalk, linking F(1) to F(0). The b'-subunit is a diverged and duplicated form of b found in plants and photosynthetic bacteria.</text>
</comment>
<evidence type="ECO:0000256" key="16">
    <source>
        <dbReference type="SAM" id="SignalP"/>
    </source>
</evidence>
<evidence type="ECO:0000256" key="10">
    <source>
        <dbReference type="ARBA" id="ARBA00025198"/>
    </source>
</evidence>
<dbReference type="PANTHER" id="PTHR33445:SF1">
    <property type="entry name" value="ATP SYNTHASE SUBUNIT B"/>
    <property type="match status" value="1"/>
</dbReference>
<evidence type="ECO:0000256" key="13">
    <source>
        <dbReference type="HAMAP-Rule" id="MF_01398"/>
    </source>
</evidence>
<keyword evidence="18" id="KW-1185">Reference proteome</keyword>
<comment type="similarity">
    <text evidence="1 13 14">Belongs to the ATPase B chain family.</text>
</comment>
<dbReference type="HAMAP" id="MF_01398">
    <property type="entry name" value="ATP_synth_b_bprime"/>
    <property type="match status" value="1"/>
</dbReference>
<keyword evidence="7 13" id="KW-0406">Ion transport</keyword>
<evidence type="ECO:0000256" key="5">
    <source>
        <dbReference type="ARBA" id="ARBA00022781"/>
    </source>
</evidence>
<evidence type="ECO:0000256" key="9">
    <source>
        <dbReference type="ARBA" id="ARBA00023310"/>
    </source>
</evidence>
<organism evidence="17 18">
    <name type="scientific">Thioclava pacifica DSM 10166</name>
    <dbReference type="NCBI Taxonomy" id="1353537"/>
    <lineage>
        <taxon>Bacteria</taxon>
        <taxon>Pseudomonadati</taxon>
        <taxon>Pseudomonadota</taxon>
        <taxon>Alphaproteobacteria</taxon>
        <taxon>Rhodobacterales</taxon>
        <taxon>Paracoccaceae</taxon>
        <taxon>Thioclava</taxon>
    </lineage>
</organism>
<keyword evidence="4 13" id="KW-0812">Transmembrane</keyword>
<evidence type="ECO:0000256" key="7">
    <source>
        <dbReference type="ARBA" id="ARBA00023065"/>
    </source>
</evidence>
<keyword evidence="15" id="KW-0175">Coiled coil</keyword>
<evidence type="ECO:0000256" key="2">
    <source>
        <dbReference type="ARBA" id="ARBA00022448"/>
    </source>
</evidence>
<dbReference type="eggNOG" id="COG0711">
    <property type="taxonomic scope" value="Bacteria"/>
</dbReference>
<name>A0A074J4D7_9RHOB</name>
<dbReference type="Pfam" id="PF00430">
    <property type="entry name" value="ATP-synt_B"/>
    <property type="match status" value="1"/>
</dbReference>
<keyword evidence="16" id="KW-0732">Signal</keyword>
<evidence type="ECO:0000256" key="14">
    <source>
        <dbReference type="RuleBase" id="RU003848"/>
    </source>
</evidence>
<dbReference type="InterPro" id="IPR050059">
    <property type="entry name" value="ATP_synthase_B_chain"/>
</dbReference>
<feature type="transmembrane region" description="Helical" evidence="13">
    <location>
        <begin position="29"/>
        <end position="48"/>
    </location>
</feature>
<evidence type="ECO:0000256" key="11">
    <source>
        <dbReference type="ARBA" id="ARBA00025614"/>
    </source>
</evidence>
<sequence>MKKLSLLLLPLAVAQPAFAASGPFFSLWNTNFIVTIAFILFVGIVLWAKVPGTLGKMLDKRADNIRGDLDEARKLRDEAQAILASYERKAREVQGTADEIVAAAKRDAEAAAEKAKEDLKVSIERRLKAADEQIASAEAHALKEVKDRAVSVAVAAAGEVLAKQLTAKDRAAMIDTSLGEVEQRLN</sequence>